<dbReference type="SUPFAM" id="SSF53756">
    <property type="entry name" value="UDP-Glycosyltransferase/glycogen phosphorylase"/>
    <property type="match status" value="1"/>
</dbReference>
<dbReference type="GO" id="GO:0016757">
    <property type="term" value="F:glycosyltransferase activity"/>
    <property type="evidence" value="ECO:0007669"/>
    <property type="project" value="InterPro"/>
</dbReference>
<gene>
    <name evidence="3" type="ORF">FHK82_05195</name>
</gene>
<accession>A0A558DAS0</accession>
<name>A0A558DAS0_9GAMM</name>
<dbReference type="Pfam" id="PF00534">
    <property type="entry name" value="Glycos_transf_1"/>
    <property type="match status" value="1"/>
</dbReference>
<dbReference type="AlphaFoldDB" id="A0A558DAS0"/>
<dbReference type="GO" id="GO:1901135">
    <property type="term" value="P:carbohydrate derivative metabolic process"/>
    <property type="evidence" value="ECO:0007669"/>
    <property type="project" value="UniProtKB-ARBA"/>
</dbReference>
<feature type="domain" description="Glycosyl transferase family 1" evidence="1">
    <location>
        <begin position="154"/>
        <end position="299"/>
    </location>
</feature>
<protein>
    <submittedName>
        <fullName evidence="3">Glycosyltransferase</fullName>
    </submittedName>
</protein>
<evidence type="ECO:0000313" key="4">
    <source>
        <dbReference type="Proteomes" id="UP000317355"/>
    </source>
</evidence>
<feature type="domain" description="Glycosyltransferase subfamily 4-like N-terminal" evidence="2">
    <location>
        <begin position="20"/>
        <end position="144"/>
    </location>
</feature>
<keyword evidence="3" id="KW-0808">Transferase</keyword>
<evidence type="ECO:0000313" key="3">
    <source>
        <dbReference type="EMBL" id="TVT58110.1"/>
    </source>
</evidence>
<sequence length="332" mass="37448">MKVCHFIASRGLGRGEFYVDLVNELSCLCDITLVIPKGSHYLNRVSDNVTVCQYEHKNSRKNPFLLWELRKKFLEIKPDIVHSHFAKATEIFYLLNRLLNIPHVATKHNPRKGNIFNRVRNVIAVSDQVKKTINNPAVHVIHNALSPISIAPRKLRPDKFTIAAVGRLDPIKGFDLLLRDLANLDVKFLLKIIGSGSQLQYLQGLIKSLGLSDRVELMGFREDIPQQLSEADMVVVSSKSEGGPVIALEALFYGNMLISTPVGIVPEILPPDLLVEHGSFAKKIEQISQDYENYAERFKQLQKLHQPGFLLSNIAGQHIKLYREILGYNDAV</sequence>
<dbReference type="PANTHER" id="PTHR12526:SF630">
    <property type="entry name" value="GLYCOSYLTRANSFERASE"/>
    <property type="match status" value="1"/>
</dbReference>
<reference evidence="3 4" key="1">
    <citation type="submission" date="2019-07" db="EMBL/GenBank/DDBJ databases">
        <title>The pathways for chlorine oxyanion respiration interact through the shared metabolite chlorate.</title>
        <authorList>
            <person name="Barnum T.P."/>
            <person name="Cheng Y."/>
            <person name="Hill K.A."/>
            <person name="Lucas L.N."/>
            <person name="Carlson H.K."/>
            <person name="Coates J.D."/>
        </authorList>
    </citation>
    <scope>NUCLEOTIDE SEQUENCE [LARGE SCALE GENOMIC DNA]</scope>
    <source>
        <strain evidence="3">BK-3</strain>
    </source>
</reference>
<dbReference type="EMBL" id="VMRY01000010">
    <property type="protein sequence ID" value="TVT58110.1"/>
    <property type="molecule type" value="Genomic_DNA"/>
</dbReference>
<proteinExistence type="predicted"/>
<dbReference type="Proteomes" id="UP000317355">
    <property type="component" value="Unassembled WGS sequence"/>
</dbReference>
<dbReference type="Gene3D" id="3.40.50.2000">
    <property type="entry name" value="Glycogen Phosphorylase B"/>
    <property type="match status" value="2"/>
</dbReference>
<dbReference type="PANTHER" id="PTHR12526">
    <property type="entry name" value="GLYCOSYLTRANSFERASE"/>
    <property type="match status" value="1"/>
</dbReference>
<organism evidence="3 4">
    <name type="scientific">Sedimenticola thiotaurini</name>
    <dbReference type="NCBI Taxonomy" id="1543721"/>
    <lineage>
        <taxon>Bacteria</taxon>
        <taxon>Pseudomonadati</taxon>
        <taxon>Pseudomonadota</taxon>
        <taxon>Gammaproteobacteria</taxon>
        <taxon>Chromatiales</taxon>
        <taxon>Sedimenticolaceae</taxon>
        <taxon>Sedimenticola</taxon>
    </lineage>
</organism>
<dbReference type="InterPro" id="IPR001296">
    <property type="entry name" value="Glyco_trans_1"/>
</dbReference>
<comment type="caution">
    <text evidence="3">The sequence shown here is derived from an EMBL/GenBank/DDBJ whole genome shotgun (WGS) entry which is preliminary data.</text>
</comment>
<dbReference type="Pfam" id="PF13439">
    <property type="entry name" value="Glyco_transf_4"/>
    <property type="match status" value="1"/>
</dbReference>
<dbReference type="InterPro" id="IPR028098">
    <property type="entry name" value="Glyco_trans_4-like_N"/>
</dbReference>
<evidence type="ECO:0000259" key="1">
    <source>
        <dbReference type="Pfam" id="PF00534"/>
    </source>
</evidence>
<evidence type="ECO:0000259" key="2">
    <source>
        <dbReference type="Pfam" id="PF13439"/>
    </source>
</evidence>
<dbReference type="CDD" id="cd03811">
    <property type="entry name" value="GT4_GT28_WabH-like"/>
    <property type="match status" value="1"/>
</dbReference>